<organism evidence="1 2">
    <name type="scientific">Timema podura</name>
    <name type="common">Walking stick</name>
    <dbReference type="NCBI Taxonomy" id="61482"/>
    <lineage>
        <taxon>Eukaryota</taxon>
        <taxon>Metazoa</taxon>
        <taxon>Ecdysozoa</taxon>
        <taxon>Arthropoda</taxon>
        <taxon>Hexapoda</taxon>
        <taxon>Insecta</taxon>
        <taxon>Pterygota</taxon>
        <taxon>Neoptera</taxon>
        <taxon>Polyneoptera</taxon>
        <taxon>Phasmatodea</taxon>
        <taxon>Timematodea</taxon>
        <taxon>Timematoidea</taxon>
        <taxon>Timematidae</taxon>
        <taxon>Timema</taxon>
    </lineage>
</organism>
<comment type="caution">
    <text evidence="1">The sequence shown here is derived from an EMBL/GenBank/DDBJ whole genome shotgun (WGS) entry which is preliminary data.</text>
</comment>
<evidence type="ECO:0000313" key="1">
    <source>
        <dbReference type="EMBL" id="CAG2062089.1"/>
    </source>
</evidence>
<dbReference type="Proteomes" id="UP001153148">
    <property type="component" value="Unassembled WGS sequence"/>
</dbReference>
<dbReference type="EMBL" id="CAJPIN010018561">
    <property type="protein sequence ID" value="CAG2062089.1"/>
    <property type="molecule type" value="Genomic_DNA"/>
</dbReference>
<keyword evidence="2" id="KW-1185">Reference proteome</keyword>
<name>A0ABN7P7I5_TIMPD</name>
<proteinExistence type="predicted"/>
<reference evidence="1" key="1">
    <citation type="submission" date="2021-03" db="EMBL/GenBank/DDBJ databases">
        <authorList>
            <person name="Tran Van P."/>
        </authorList>
    </citation>
    <scope>NUCLEOTIDE SEQUENCE</scope>
</reference>
<evidence type="ECO:0000313" key="2">
    <source>
        <dbReference type="Proteomes" id="UP001153148"/>
    </source>
</evidence>
<protein>
    <submittedName>
        <fullName evidence="1">Uncharacterized protein</fullName>
    </submittedName>
</protein>
<gene>
    <name evidence="1" type="ORF">TPAB3V08_LOCUS9042</name>
</gene>
<sequence length="96" mass="11343">MWEDVLNKKKPFRQLPEIIQGTCDMNKEDNVCSSMYLTLYVEKQNLTPGEQSRSGMHVQQVAYELGEQDCTPRHLEMRIHFVRVQFVLLVRSKMLK</sequence>
<accession>A0ABN7P7I5</accession>